<dbReference type="RefSeq" id="WP_155037034.1">
    <property type="nucleotide sequence ID" value="NZ_JAYMMG010000059.1"/>
</dbReference>
<evidence type="ECO:0000256" key="9">
    <source>
        <dbReference type="ARBA" id="ARBA00023204"/>
    </source>
</evidence>
<gene>
    <name evidence="18" type="ORF">GJV77_14440</name>
</gene>
<dbReference type="InterPro" id="IPR015797">
    <property type="entry name" value="NUDIX_hydrolase-like_dom_sf"/>
</dbReference>
<keyword evidence="5" id="KW-0479">Metal-binding</keyword>
<evidence type="ECO:0000256" key="10">
    <source>
        <dbReference type="ARBA" id="ARBA00035861"/>
    </source>
</evidence>
<dbReference type="GO" id="GO:0035539">
    <property type="term" value="F:8-oxo-7,8-dihydrodeoxyguanosine triphosphate pyrophosphatase activity"/>
    <property type="evidence" value="ECO:0007669"/>
    <property type="project" value="UniProtKB-EC"/>
</dbReference>
<dbReference type="Gene3D" id="3.90.79.10">
    <property type="entry name" value="Nucleoside Triphosphate Pyrophosphohydrolase"/>
    <property type="match status" value="1"/>
</dbReference>
<keyword evidence="4" id="KW-0235">DNA replication</keyword>
<protein>
    <recommendedName>
        <fullName evidence="13">8-oxo-dGTP diphosphatase</fullName>
        <ecNumber evidence="12">3.6.1.55</ecNumber>
    </recommendedName>
    <alternativeName>
        <fullName evidence="16">7,8-dihydro-8-oxoguanine-triphosphatase</fullName>
    </alternativeName>
    <alternativeName>
        <fullName evidence="15">Mutator protein MutT</fullName>
    </alternativeName>
    <alternativeName>
        <fullName evidence="14">dGTP pyrophosphohydrolase</fullName>
    </alternativeName>
</protein>
<evidence type="ECO:0000256" key="7">
    <source>
        <dbReference type="ARBA" id="ARBA00022801"/>
    </source>
</evidence>
<keyword evidence="6" id="KW-0227">DNA damage</keyword>
<evidence type="ECO:0000256" key="8">
    <source>
        <dbReference type="ARBA" id="ARBA00022842"/>
    </source>
</evidence>
<keyword evidence="8" id="KW-0460">Magnesium</keyword>
<dbReference type="PROSITE" id="PS00893">
    <property type="entry name" value="NUDIX_BOX"/>
    <property type="match status" value="1"/>
</dbReference>
<dbReference type="Pfam" id="PF00293">
    <property type="entry name" value="NUDIX"/>
    <property type="match status" value="1"/>
</dbReference>
<keyword evidence="19" id="KW-1185">Reference proteome</keyword>
<dbReference type="PROSITE" id="PS51462">
    <property type="entry name" value="NUDIX"/>
    <property type="match status" value="1"/>
</dbReference>
<comment type="caution">
    <text evidence="18">The sequence shown here is derived from an EMBL/GenBank/DDBJ whole genome shotgun (WGS) entry which is preliminary data.</text>
</comment>
<evidence type="ECO:0000256" key="5">
    <source>
        <dbReference type="ARBA" id="ARBA00022723"/>
    </source>
</evidence>
<keyword evidence="7" id="KW-0378">Hydrolase</keyword>
<evidence type="ECO:0000256" key="16">
    <source>
        <dbReference type="ARBA" id="ARBA00042798"/>
    </source>
</evidence>
<dbReference type="GO" id="GO:0044715">
    <property type="term" value="F:8-oxo-dGDP phosphatase activity"/>
    <property type="evidence" value="ECO:0007669"/>
    <property type="project" value="TreeGrafter"/>
</dbReference>
<dbReference type="EC" id="3.6.1.55" evidence="12"/>
<comment type="similarity">
    <text evidence="2">Belongs to the Nudix hydrolase family.</text>
</comment>
<keyword evidence="9" id="KW-0234">DNA repair</keyword>
<evidence type="ECO:0000256" key="2">
    <source>
        <dbReference type="ARBA" id="ARBA00005582"/>
    </source>
</evidence>
<comment type="catalytic activity">
    <reaction evidence="11">
        <text>8-oxo-GTP + H2O = 8-oxo-GMP + diphosphate + H(+)</text>
        <dbReference type="Rhea" id="RHEA:67616"/>
        <dbReference type="ChEBI" id="CHEBI:15377"/>
        <dbReference type="ChEBI" id="CHEBI:15378"/>
        <dbReference type="ChEBI" id="CHEBI:33019"/>
        <dbReference type="ChEBI" id="CHEBI:143553"/>
        <dbReference type="ChEBI" id="CHEBI:145694"/>
    </reaction>
</comment>
<dbReference type="GO" id="GO:0046872">
    <property type="term" value="F:metal ion binding"/>
    <property type="evidence" value="ECO:0007669"/>
    <property type="project" value="UniProtKB-KW"/>
</dbReference>
<evidence type="ECO:0000256" key="12">
    <source>
        <dbReference type="ARBA" id="ARBA00038905"/>
    </source>
</evidence>
<dbReference type="AlphaFoldDB" id="A0A7K1GQQ9"/>
<name>A0A7K1GQQ9_9FLAO</name>
<evidence type="ECO:0000256" key="4">
    <source>
        <dbReference type="ARBA" id="ARBA00022705"/>
    </source>
</evidence>
<evidence type="ECO:0000313" key="19">
    <source>
        <dbReference type="Proteomes" id="UP000488936"/>
    </source>
</evidence>
<evidence type="ECO:0000313" key="18">
    <source>
        <dbReference type="EMBL" id="MTH31068.1"/>
    </source>
</evidence>
<dbReference type="PANTHER" id="PTHR47707:SF1">
    <property type="entry name" value="NUDIX HYDROLASE FAMILY PROTEIN"/>
    <property type="match status" value="1"/>
</dbReference>
<feature type="domain" description="Nudix hydrolase" evidence="17">
    <location>
        <begin position="4"/>
        <end position="133"/>
    </location>
</feature>
<comment type="cofactor">
    <cofactor evidence="1">
        <name>Mg(2+)</name>
        <dbReference type="ChEBI" id="CHEBI:18420"/>
    </cofactor>
</comment>
<dbReference type="InterPro" id="IPR020084">
    <property type="entry name" value="NUDIX_hydrolase_CS"/>
</dbReference>
<dbReference type="PANTHER" id="PTHR47707">
    <property type="entry name" value="8-OXO-DGTP DIPHOSPHATASE"/>
    <property type="match status" value="1"/>
</dbReference>
<accession>A0A7K1GQQ9</accession>
<organism evidence="18 19">
    <name type="scientific">Myroides pelagicus</name>
    <dbReference type="NCBI Taxonomy" id="270914"/>
    <lineage>
        <taxon>Bacteria</taxon>
        <taxon>Pseudomonadati</taxon>
        <taxon>Bacteroidota</taxon>
        <taxon>Flavobacteriia</taxon>
        <taxon>Flavobacteriales</taxon>
        <taxon>Flavobacteriaceae</taxon>
        <taxon>Myroides</taxon>
    </lineage>
</organism>
<evidence type="ECO:0000256" key="15">
    <source>
        <dbReference type="ARBA" id="ARBA00041979"/>
    </source>
</evidence>
<evidence type="ECO:0000259" key="17">
    <source>
        <dbReference type="PROSITE" id="PS51462"/>
    </source>
</evidence>
<dbReference type="GO" id="GO:0006260">
    <property type="term" value="P:DNA replication"/>
    <property type="evidence" value="ECO:0007669"/>
    <property type="project" value="UniProtKB-KW"/>
</dbReference>
<dbReference type="GO" id="GO:0008413">
    <property type="term" value="F:8-oxo-7,8-dihydroguanosine triphosphate pyrophosphatase activity"/>
    <property type="evidence" value="ECO:0007669"/>
    <property type="project" value="TreeGrafter"/>
</dbReference>
<dbReference type="GO" id="GO:0044716">
    <property type="term" value="F:8-oxo-GDP phosphatase activity"/>
    <property type="evidence" value="ECO:0007669"/>
    <property type="project" value="TreeGrafter"/>
</dbReference>
<dbReference type="EMBL" id="WMJY01000066">
    <property type="protein sequence ID" value="MTH31068.1"/>
    <property type="molecule type" value="Genomic_DNA"/>
</dbReference>
<comment type="catalytic activity">
    <reaction evidence="10">
        <text>8-oxo-dGTP + H2O = 8-oxo-dGMP + diphosphate + H(+)</text>
        <dbReference type="Rhea" id="RHEA:31575"/>
        <dbReference type="ChEBI" id="CHEBI:15377"/>
        <dbReference type="ChEBI" id="CHEBI:15378"/>
        <dbReference type="ChEBI" id="CHEBI:33019"/>
        <dbReference type="ChEBI" id="CHEBI:63224"/>
        <dbReference type="ChEBI" id="CHEBI:77896"/>
        <dbReference type="EC" id="3.6.1.55"/>
    </reaction>
</comment>
<proteinExistence type="inferred from homology"/>
<dbReference type="GO" id="GO:0006281">
    <property type="term" value="P:DNA repair"/>
    <property type="evidence" value="ECO:0007669"/>
    <property type="project" value="UniProtKB-KW"/>
</dbReference>
<dbReference type="InterPro" id="IPR047127">
    <property type="entry name" value="MutT-like"/>
</dbReference>
<sequence>MTLKTIHLASALVINSDNEMLVVRKKGSTYYMMAGGKIQTNESAKEALFREIKEELDLDLNNEQISYLGSHQTTAVNEAKTLVSADIFLIRLTTKSVKPHAELEEVIWLNQMNYTSYQLAHLLKEFSLPRWLKMKKEE</sequence>
<reference evidence="18 19" key="1">
    <citation type="journal article" date="2006" name="Int. J. Syst. Evol. Microbiol.">
        <title>Myroides pelagicus sp. nov., isolated from seawater in Thailand.</title>
        <authorList>
            <person name="Yoon J."/>
            <person name="Maneerat S."/>
            <person name="Kawai F."/>
            <person name="Yokota A."/>
        </authorList>
    </citation>
    <scope>NUCLEOTIDE SEQUENCE [LARGE SCALE GENOMIC DNA]</scope>
    <source>
        <strain evidence="18 19">SM1T</strain>
    </source>
</reference>
<dbReference type="Proteomes" id="UP000488936">
    <property type="component" value="Unassembled WGS sequence"/>
</dbReference>
<evidence type="ECO:0000256" key="1">
    <source>
        <dbReference type="ARBA" id="ARBA00001946"/>
    </source>
</evidence>
<evidence type="ECO:0000256" key="14">
    <source>
        <dbReference type="ARBA" id="ARBA00041592"/>
    </source>
</evidence>
<evidence type="ECO:0000256" key="13">
    <source>
        <dbReference type="ARBA" id="ARBA00040794"/>
    </source>
</evidence>
<dbReference type="InterPro" id="IPR000086">
    <property type="entry name" value="NUDIX_hydrolase_dom"/>
</dbReference>
<evidence type="ECO:0000256" key="6">
    <source>
        <dbReference type="ARBA" id="ARBA00022763"/>
    </source>
</evidence>
<dbReference type="OrthoDB" id="9787880at2"/>
<evidence type="ECO:0000256" key="3">
    <source>
        <dbReference type="ARBA" id="ARBA00022457"/>
    </source>
</evidence>
<dbReference type="SUPFAM" id="SSF55811">
    <property type="entry name" value="Nudix"/>
    <property type="match status" value="1"/>
</dbReference>
<dbReference type="CDD" id="cd04690">
    <property type="entry name" value="NUDIX_Hydrolase"/>
    <property type="match status" value="1"/>
</dbReference>
<evidence type="ECO:0000256" key="11">
    <source>
        <dbReference type="ARBA" id="ARBA00036904"/>
    </source>
</evidence>
<keyword evidence="3" id="KW-0515">Mutator protein</keyword>